<protein>
    <recommendedName>
        <fullName evidence="1">RNase H type-1 domain-containing protein</fullName>
    </recommendedName>
</protein>
<dbReference type="GO" id="GO:0003676">
    <property type="term" value="F:nucleic acid binding"/>
    <property type="evidence" value="ECO:0007669"/>
    <property type="project" value="InterPro"/>
</dbReference>
<reference evidence="2 3" key="1">
    <citation type="journal article" date="2014" name="PLoS ONE">
        <title>Global Analysis of Gene Expression Profiles in Physic Nut (Jatropha curcas L.) Seedlings Exposed to Salt Stress.</title>
        <authorList>
            <person name="Zhang L."/>
            <person name="Zhang C."/>
            <person name="Wu P."/>
            <person name="Chen Y."/>
            <person name="Li M."/>
            <person name="Jiang H."/>
            <person name="Wu G."/>
        </authorList>
    </citation>
    <scope>NUCLEOTIDE SEQUENCE [LARGE SCALE GENOMIC DNA]</scope>
    <source>
        <strain evidence="3">cv. GZQX0401</strain>
        <tissue evidence="2">Young leaves</tissue>
    </source>
</reference>
<dbReference type="AlphaFoldDB" id="A0A067LPQ5"/>
<dbReference type="Pfam" id="PF13456">
    <property type="entry name" value="RVT_3"/>
    <property type="match status" value="1"/>
</dbReference>
<feature type="domain" description="RNase H type-1" evidence="1">
    <location>
        <begin position="8"/>
        <end position="60"/>
    </location>
</feature>
<name>A0A067LPQ5_JATCU</name>
<keyword evidence="3" id="KW-1185">Reference proteome</keyword>
<organism evidence="2 3">
    <name type="scientific">Jatropha curcas</name>
    <name type="common">Barbados nut</name>
    <dbReference type="NCBI Taxonomy" id="180498"/>
    <lineage>
        <taxon>Eukaryota</taxon>
        <taxon>Viridiplantae</taxon>
        <taxon>Streptophyta</taxon>
        <taxon>Embryophyta</taxon>
        <taxon>Tracheophyta</taxon>
        <taxon>Spermatophyta</taxon>
        <taxon>Magnoliopsida</taxon>
        <taxon>eudicotyledons</taxon>
        <taxon>Gunneridae</taxon>
        <taxon>Pentapetalae</taxon>
        <taxon>rosids</taxon>
        <taxon>fabids</taxon>
        <taxon>Malpighiales</taxon>
        <taxon>Euphorbiaceae</taxon>
        <taxon>Crotonoideae</taxon>
        <taxon>Jatropheae</taxon>
        <taxon>Jatropha</taxon>
    </lineage>
</organism>
<evidence type="ECO:0000313" key="3">
    <source>
        <dbReference type="Proteomes" id="UP000027138"/>
    </source>
</evidence>
<evidence type="ECO:0000313" key="2">
    <source>
        <dbReference type="EMBL" id="KDP46880.1"/>
    </source>
</evidence>
<proteinExistence type="predicted"/>
<dbReference type="Proteomes" id="UP000027138">
    <property type="component" value="Unassembled WGS sequence"/>
</dbReference>
<sequence>MWWPKIEEYLAIRAGVLLAWERGFCFLIVETDSLKAIRLVASILPSSHPLAAIVMDVQGLLL</sequence>
<dbReference type="GO" id="GO:0004523">
    <property type="term" value="F:RNA-DNA hybrid ribonuclease activity"/>
    <property type="evidence" value="ECO:0007669"/>
    <property type="project" value="InterPro"/>
</dbReference>
<dbReference type="OrthoDB" id="1436468at2759"/>
<dbReference type="EMBL" id="KK914206">
    <property type="protein sequence ID" value="KDP46880.1"/>
    <property type="molecule type" value="Genomic_DNA"/>
</dbReference>
<accession>A0A067LPQ5</accession>
<evidence type="ECO:0000259" key="1">
    <source>
        <dbReference type="Pfam" id="PF13456"/>
    </source>
</evidence>
<gene>
    <name evidence="2" type="ORF">JCGZ_24089</name>
</gene>
<dbReference type="InterPro" id="IPR002156">
    <property type="entry name" value="RNaseH_domain"/>
</dbReference>